<dbReference type="GO" id="GO:0005576">
    <property type="term" value="C:extracellular region"/>
    <property type="evidence" value="ECO:0007669"/>
    <property type="project" value="UniProtKB-SubCell"/>
</dbReference>
<dbReference type="InterPro" id="IPR011050">
    <property type="entry name" value="Pectin_lyase_fold/virulence"/>
</dbReference>
<dbReference type="PRINTS" id="PR00313">
    <property type="entry name" value="CABNDNGRPT"/>
</dbReference>
<evidence type="ECO:0000256" key="6">
    <source>
        <dbReference type="ARBA" id="ARBA00023026"/>
    </source>
</evidence>
<evidence type="ECO:0000256" key="4">
    <source>
        <dbReference type="ARBA" id="ARBA00022656"/>
    </source>
</evidence>
<dbReference type="Gene3D" id="2.150.10.10">
    <property type="entry name" value="Serralysin-like metalloprotease, C-terminal"/>
    <property type="match status" value="2"/>
</dbReference>
<dbReference type="PANTHER" id="PTHR38340:SF1">
    <property type="entry name" value="S-LAYER PROTEIN"/>
    <property type="match status" value="1"/>
</dbReference>
<organism evidence="9 10">
    <name type="scientific">Rhizobium subbaraonis</name>
    <dbReference type="NCBI Taxonomy" id="908946"/>
    <lineage>
        <taxon>Bacteria</taxon>
        <taxon>Pseudomonadati</taxon>
        <taxon>Pseudomonadota</taxon>
        <taxon>Alphaproteobacteria</taxon>
        <taxon>Hyphomicrobiales</taxon>
        <taxon>Rhizobiaceae</taxon>
        <taxon>Rhizobium/Agrobacterium group</taxon>
        <taxon>Rhizobium</taxon>
    </lineage>
</organism>
<accession>A0A285UHJ4</accession>
<keyword evidence="7" id="KW-0472">Membrane</keyword>
<dbReference type="InterPro" id="IPR050557">
    <property type="entry name" value="RTX_toxin/Mannuronan_C5-epim"/>
</dbReference>
<dbReference type="PANTHER" id="PTHR38340">
    <property type="entry name" value="S-LAYER PROTEIN"/>
    <property type="match status" value="1"/>
</dbReference>
<dbReference type="EMBL" id="OBQD01000008">
    <property type="protein sequence ID" value="SOC41329.1"/>
    <property type="molecule type" value="Genomic_DNA"/>
</dbReference>
<evidence type="ECO:0000256" key="8">
    <source>
        <dbReference type="SAM" id="MobiDB-lite"/>
    </source>
</evidence>
<dbReference type="PROSITE" id="PS00330">
    <property type="entry name" value="HEMOLYSIN_CALCIUM"/>
    <property type="match status" value="3"/>
</dbReference>
<evidence type="ECO:0000256" key="5">
    <source>
        <dbReference type="ARBA" id="ARBA00022737"/>
    </source>
</evidence>
<dbReference type="GO" id="GO:0090729">
    <property type="term" value="F:toxin activity"/>
    <property type="evidence" value="ECO:0007669"/>
    <property type="project" value="UniProtKB-KW"/>
</dbReference>
<dbReference type="InterPro" id="IPR003995">
    <property type="entry name" value="RTX_toxin_determinant-A"/>
</dbReference>
<dbReference type="RefSeq" id="WP_097140350.1">
    <property type="nucleotide sequence ID" value="NZ_OBQD01000008.1"/>
</dbReference>
<keyword evidence="4" id="KW-0800">Toxin</keyword>
<dbReference type="AlphaFoldDB" id="A0A285UHJ4"/>
<evidence type="ECO:0000313" key="9">
    <source>
        <dbReference type="EMBL" id="SOC41329.1"/>
    </source>
</evidence>
<proteinExistence type="predicted"/>
<evidence type="ECO:0000256" key="1">
    <source>
        <dbReference type="ARBA" id="ARBA00004370"/>
    </source>
</evidence>
<evidence type="ECO:0000313" key="10">
    <source>
        <dbReference type="Proteomes" id="UP000219167"/>
    </source>
</evidence>
<sequence>MAIYTIEVGAKAADISALIKNAAAGSTIQFKAGNYTFDDKVVIARSDITILGAGVGKTNITVKAKDTDNATAFDVQGGKAVELTASLTESTVKGKTTTLKLSNVDGISAGSIIQLQQANDDAWFKSVGNTHLKVAGTDPLREMIAKVKSVNAKTGEVVLEKSPTPYNFEKGKTTVSVVNVVKNIEIGGLSIKTDLGTAGKFDFTNKADKFNNSSTVEVTRATDVNLHDIEVKDNASHGFTFSSVYGISGDRLTTIGSHNKGAEGNGYAFFFKHAFNNTFANLTDMDMRHSVLFGSWSAEHYNSFHVLSTNRDINFHGSPDDQNTIYVDRAVLSYDGKYAHGGVAPGNPKIHPNSTIDANDVKFKYFRGNSAQDNIYGSNSGSDLAGGADMDKLVGGTSKDRIDGGADNDILTGGGSADLFIFKRGYDFDTVTDFSLSEDKLDLSSTGIVRKADLAIRQIGKSTVISLGGGDEVVLNNVTASKLANKNFTFSKAVSKGVTVELMGSDRGATGTNKNDVFKMSPGYLDDKLNVIGGAGTDTIQVVKGSSLKLTAFGRLDGIEVIDMTKAPSVGTVTISKKTALQSDKGYLTVKVDSTGTKIATTDIKDVDLVRISGSGPVKLDNGGAYISAASGTKLNVTGGKGSDHIEGGSSADKINGGSGNDFIDGGKGKDILSGGSGNDRITGGLGADVLTGGSGGDRFIFTSTKDSTVAASGRDTIKDFYRSQGDLIDVSRVDANTKKSGGQAFSFIDKDAFSGKAGELRYEKSGAGTLVTGDVNGDKKADFSIFVDQLITFKASDFIL</sequence>
<keyword evidence="3" id="KW-0964">Secreted</keyword>
<gene>
    <name evidence="9" type="ORF">SAMN05892877_108207</name>
</gene>
<evidence type="ECO:0000256" key="7">
    <source>
        <dbReference type="ARBA" id="ARBA00023136"/>
    </source>
</evidence>
<feature type="region of interest" description="Disordered" evidence="8">
    <location>
        <begin position="640"/>
        <end position="660"/>
    </location>
</feature>
<reference evidence="9 10" key="1">
    <citation type="submission" date="2017-08" db="EMBL/GenBank/DDBJ databases">
        <authorList>
            <person name="de Groot N.N."/>
        </authorList>
    </citation>
    <scope>NUCLEOTIDE SEQUENCE [LARGE SCALE GENOMIC DNA]</scope>
    <source>
        <strain evidence="9 10">JC85</strain>
    </source>
</reference>
<comment type="subcellular location">
    <subcellularLocation>
        <location evidence="1">Membrane</location>
    </subcellularLocation>
    <subcellularLocation>
        <location evidence="2">Secreted</location>
    </subcellularLocation>
</comment>
<keyword evidence="10" id="KW-1185">Reference proteome</keyword>
<dbReference type="SUPFAM" id="SSF51120">
    <property type="entry name" value="beta-Roll"/>
    <property type="match status" value="2"/>
</dbReference>
<name>A0A285UHJ4_9HYPH</name>
<dbReference type="GO" id="GO:0016020">
    <property type="term" value="C:membrane"/>
    <property type="evidence" value="ECO:0007669"/>
    <property type="project" value="UniProtKB-SubCell"/>
</dbReference>
<dbReference type="Gene3D" id="2.160.20.10">
    <property type="entry name" value="Single-stranded right-handed beta-helix, Pectin lyase-like"/>
    <property type="match status" value="1"/>
</dbReference>
<dbReference type="InterPro" id="IPR011049">
    <property type="entry name" value="Serralysin-like_metalloprot_C"/>
</dbReference>
<keyword evidence="6" id="KW-0843">Virulence</keyword>
<evidence type="ECO:0000256" key="3">
    <source>
        <dbReference type="ARBA" id="ARBA00022525"/>
    </source>
</evidence>
<dbReference type="OrthoDB" id="7872830at2"/>
<dbReference type="GO" id="GO:0005509">
    <property type="term" value="F:calcium ion binding"/>
    <property type="evidence" value="ECO:0007669"/>
    <property type="project" value="InterPro"/>
</dbReference>
<dbReference type="Proteomes" id="UP000219167">
    <property type="component" value="Unassembled WGS sequence"/>
</dbReference>
<dbReference type="SUPFAM" id="SSF51126">
    <property type="entry name" value="Pectin lyase-like"/>
    <property type="match status" value="1"/>
</dbReference>
<protein>
    <submittedName>
        <fullName evidence="9">Ca2+-binding RTX toxin-like protein</fullName>
    </submittedName>
</protein>
<evidence type="ECO:0000256" key="2">
    <source>
        <dbReference type="ARBA" id="ARBA00004613"/>
    </source>
</evidence>
<dbReference type="InterPro" id="IPR001343">
    <property type="entry name" value="Hemolysn_Ca-bd"/>
</dbReference>
<keyword evidence="5" id="KW-0677">Repeat</keyword>
<dbReference type="InterPro" id="IPR018511">
    <property type="entry name" value="Hemolysin-typ_Ca-bd_CS"/>
</dbReference>
<dbReference type="PRINTS" id="PR01488">
    <property type="entry name" value="RTXTOXINA"/>
</dbReference>
<dbReference type="InterPro" id="IPR012334">
    <property type="entry name" value="Pectin_lyas_fold"/>
</dbReference>
<dbReference type="Pfam" id="PF00353">
    <property type="entry name" value="HemolysinCabind"/>
    <property type="match status" value="2"/>
</dbReference>